<protein>
    <submittedName>
        <fullName evidence="4">Periplasmic pH-dependent serine endoprotease DegQ</fullName>
        <ecNumber evidence="4">3.4.21.107</ecNumber>
    </submittedName>
</protein>
<keyword evidence="5" id="KW-1185">Reference proteome</keyword>
<evidence type="ECO:0000256" key="1">
    <source>
        <dbReference type="ARBA" id="ARBA00010541"/>
    </source>
</evidence>
<evidence type="ECO:0000256" key="2">
    <source>
        <dbReference type="SAM" id="MobiDB-lite"/>
    </source>
</evidence>
<evidence type="ECO:0000313" key="5">
    <source>
        <dbReference type="Proteomes" id="UP000316714"/>
    </source>
</evidence>
<comment type="similarity">
    <text evidence="1">Belongs to the peptidase S1C family.</text>
</comment>
<sequence length="447" mass="45657">MPLRHRFAPPLYVWLGLLLIAGPRLSTVHAQELAVEGSVTRYFESGDGIRLAEIKVRSVALEGPAAAGGARPPAPGDIIYVQIDRLGLADLPAAGSAARAKISSAGPGAWTTAGGGLESATRDDRGSGPRSGPSLGRAPASVDALGMNCRAKLVGGRLGLEVVRVSPGGVGQQAGFQPGDVIVGINGRPLTSAADVRNLDAGPGKVELNVIDVNTGRTATVELSRSAVAANTTGPGDDAKAPRSASPADRVRTALGLEVKDSRAGLRRAVEVTSVTKGGPASQAGFEPVDVIVAVGKSRVGGVDDFADALPGRPQRLTLMVRDIRTGREVPVEVESAGLSARDEPRTPEPSTTTTPTSPATKPGKIGIAGQLTFYDAEAAVKVASVEPGSPADRAGVRAGMILLSADGAPLLHPNDLAAAVGKARGVVSLRVVDPDARREQTIRVQL</sequence>
<dbReference type="SMART" id="SM00228">
    <property type="entry name" value="PDZ"/>
    <property type="match status" value="3"/>
</dbReference>
<dbReference type="Pfam" id="PF17820">
    <property type="entry name" value="PDZ_6"/>
    <property type="match status" value="3"/>
</dbReference>
<dbReference type="PANTHER" id="PTHR22939">
    <property type="entry name" value="SERINE PROTEASE FAMILY S1C HTRA-RELATED"/>
    <property type="match status" value="1"/>
</dbReference>
<feature type="region of interest" description="Disordered" evidence="2">
    <location>
        <begin position="111"/>
        <end position="140"/>
    </location>
</feature>
<dbReference type="GO" id="GO:0008236">
    <property type="term" value="F:serine-type peptidase activity"/>
    <property type="evidence" value="ECO:0007669"/>
    <property type="project" value="UniProtKB-KW"/>
</dbReference>
<proteinExistence type="inferred from homology"/>
<comment type="caution">
    <text evidence="4">The sequence shown here is derived from an EMBL/GenBank/DDBJ whole genome shotgun (WGS) entry which is preliminary data.</text>
</comment>
<evidence type="ECO:0000313" key="4">
    <source>
        <dbReference type="EMBL" id="TWT37126.1"/>
    </source>
</evidence>
<dbReference type="PANTHER" id="PTHR22939:SF129">
    <property type="entry name" value="SERINE PROTEASE HTRA2, MITOCHONDRIAL"/>
    <property type="match status" value="1"/>
</dbReference>
<evidence type="ECO:0000259" key="3">
    <source>
        <dbReference type="PROSITE" id="PS50106"/>
    </source>
</evidence>
<dbReference type="InterPro" id="IPR001478">
    <property type="entry name" value="PDZ"/>
</dbReference>
<feature type="domain" description="PDZ" evidence="3">
    <location>
        <begin position="378"/>
        <end position="436"/>
    </location>
</feature>
<dbReference type="InterPro" id="IPR041489">
    <property type="entry name" value="PDZ_6"/>
</dbReference>
<organism evidence="4 5">
    <name type="scientific">Posidoniimonas corsicana</name>
    <dbReference type="NCBI Taxonomy" id="1938618"/>
    <lineage>
        <taxon>Bacteria</taxon>
        <taxon>Pseudomonadati</taxon>
        <taxon>Planctomycetota</taxon>
        <taxon>Planctomycetia</taxon>
        <taxon>Pirellulales</taxon>
        <taxon>Lacipirellulaceae</taxon>
        <taxon>Posidoniimonas</taxon>
    </lineage>
</organism>
<dbReference type="AlphaFoldDB" id="A0A5C5VEQ8"/>
<dbReference type="Proteomes" id="UP000316714">
    <property type="component" value="Unassembled WGS sequence"/>
</dbReference>
<dbReference type="OrthoDB" id="259755at2"/>
<dbReference type="EC" id="3.4.21.107" evidence="4"/>
<gene>
    <name evidence="4" type="primary">degQ</name>
    <name evidence="4" type="ORF">KOR34_20730</name>
</gene>
<name>A0A5C5VEQ8_9BACT</name>
<keyword evidence="4" id="KW-0645">Protease</keyword>
<keyword evidence="4" id="KW-0378">Hydrolase</keyword>
<feature type="region of interest" description="Disordered" evidence="2">
    <location>
        <begin position="333"/>
        <end position="364"/>
    </location>
</feature>
<dbReference type="EMBL" id="SIHJ01000001">
    <property type="protein sequence ID" value="TWT37126.1"/>
    <property type="molecule type" value="Genomic_DNA"/>
</dbReference>
<dbReference type="GO" id="GO:0006508">
    <property type="term" value="P:proteolysis"/>
    <property type="evidence" value="ECO:0007669"/>
    <property type="project" value="UniProtKB-KW"/>
</dbReference>
<dbReference type="RefSeq" id="WP_146564481.1">
    <property type="nucleotide sequence ID" value="NZ_SIHJ01000001.1"/>
</dbReference>
<feature type="compositionally biased region" description="Low complexity" evidence="2">
    <location>
        <begin position="349"/>
        <end position="363"/>
    </location>
</feature>
<feature type="domain" description="PDZ" evidence="3">
    <location>
        <begin position="159"/>
        <end position="214"/>
    </location>
</feature>
<accession>A0A5C5VEQ8</accession>
<dbReference type="PROSITE" id="PS50106">
    <property type="entry name" value="PDZ"/>
    <property type="match status" value="2"/>
</dbReference>
<dbReference type="InterPro" id="IPR036034">
    <property type="entry name" value="PDZ_sf"/>
</dbReference>
<reference evidence="4 5" key="1">
    <citation type="submission" date="2019-02" db="EMBL/GenBank/DDBJ databases">
        <title>Deep-cultivation of Planctomycetes and their phenomic and genomic characterization uncovers novel biology.</title>
        <authorList>
            <person name="Wiegand S."/>
            <person name="Jogler M."/>
            <person name="Boedeker C."/>
            <person name="Pinto D."/>
            <person name="Vollmers J."/>
            <person name="Rivas-Marin E."/>
            <person name="Kohn T."/>
            <person name="Peeters S.H."/>
            <person name="Heuer A."/>
            <person name="Rast P."/>
            <person name="Oberbeckmann S."/>
            <person name="Bunk B."/>
            <person name="Jeske O."/>
            <person name="Meyerdierks A."/>
            <person name="Storesund J.E."/>
            <person name="Kallscheuer N."/>
            <person name="Luecker S."/>
            <person name="Lage O.M."/>
            <person name="Pohl T."/>
            <person name="Merkel B.J."/>
            <person name="Hornburger P."/>
            <person name="Mueller R.-W."/>
            <person name="Bruemmer F."/>
            <person name="Labrenz M."/>
            <person name="Spormann A.M."/>
            <person name="Op Den Camp H."/>
            <person name="Overmann J."/>
            <person name="Amann R."/>
            <person name="Jetten M.S.M."/>
            <person name="Mascher T."/>
            <person name="Medema M.H."/>
            <person name="Devos D.P."/>
            <person name="Kaster A.-K."/>
            <person name="Ovreas L."/>
            <person name="Rohde M."/>
            <person name="Galperin M.Y."/>
            <person name="Jogler C."/>
        </authorList>
    </citation>
    <scope>NUCLEOTIDE SEQUENCE [LARGE SCALE GENOMIC DNA]</scope>
    <source>
        <strain evidence="4 5">KOR34</strain>
    </source>
</reference>
<dbReference type="SUPFAM" id="SSF50156">
    <property type="entry name" value="PDZ domain-like"/>
    <property type="match status" value="3"/>
</dbReference>
<dbReference type="Gene3D" id="2.30.42.10">
    <property type="match status" value="3"/>
</dbReference>